<dbReference type="InterPro" id="IPR016161">
    <property type="entry name" value="Ald_DH/histidinol_DH"/>
</dbReference>
<evidence type="ECO:0000256" key="6">
    <source>
        <dbReference type="RuleBase" id="RU003345"/>
    </source>
</evidence>
<comment type="similarity">
    <text evidence="1 6">Belongs to the aldehyde dehydrogenase family.</text>
</comment>
<gene>
    <name evidence="8" type="ORF">IMSHALPRED_010755</name>
</gene>
<keyword evidence="2 6" id="KW-0560">Oxidoreductase</keyword>
<dbReference type="EMBL" id="CAJPDT010000091">
    <property type="protein sequence ID" value="CAF9936441.1"/>
    <property type="molecule type" value="Genomic_DNA"/>
</dbReference>
<feature type="domain" description="Aldehyde dehydrogenase" evidence="7">
    <location>
        <begin position="27"/>
        <end position="474"/>
    </location>
</feature>
<evidence type="ECO:0000256" key="1">
    <source>
        <dbReference type="ARBA" id="ARBA00009986"/>
    </source>
</evidence>
<accession>A0A8H3GB59</accession>
<dbReference type="InterPro" id="IPR029510">
    <property type="entry name" value="Ald_DH_CS_GLU"/>
</dbReference>
<dbReference type="GO" id="GO:0004029">
    <property type="term" value="F:aldehyde dehydrogenase (NAD+) activity"/>
    <property type="evidence" value="ECO:0007669"/>
    <property type="project" value="UniProtKB-EC"/>
</dbReference>
<dbReference type="Pfam" id="PF00171">
    <property type="entry name" value="Aldedh"/>
    <property type="match status" value="1"/>
</dbReference>
<evidence type="ECO:0000256" key="5">
    <source>
        <dbReference type="PROSITE-ProRule" id="PRU10007"/>
    </source>
</evidence>
<proteinExistence type="inferred from homology"/>
<dbReference type="InterPro" id="IPR016162">
    <property type="entry name" value="Ald_DH_N"/>
</dbReference>
<dbReference type="FunFam" id="3.40.605.10:FF:000007">
    <property type="entry name" value="NAD/NADP-dependent betaine aldehyde dehydrogenase"/>
    <property type="match status" value="1"/>
</dbReference>
<dbReference type="PANTHER" id="PTHR11699">
    <property type="entry name" value="ALDEHYDE DEHYDROGENASE-RELATED"/>
    <property type="match status" value="1"/>
</dbReference>
<dbReference type="OrthoDB" id="310895at2759"/>
<comment type="caution">
    <text evidence="8">The sequence shown here is derived from an EMBL/GenBank/DDBJ whole genome shotgun (WGS) entry which is preliminary data.</text>
</comment>
<reference evidence="8" key="1">
    <citation type="submission" date="2021-03" db="EMBL/GenBank/DDBJ databases">
        <authorList>
            <person name="Tagirdzhanova G."/>
        </authorList>
    </citation>
    <scope>NUCLEOTIDE SEQUENCE</scope>
</reference>
<name>A0A8H3GB59_9LECA</name>
<feature type="active site" evidence="5">
    <location>
        <position position="251"/>
    </location>
</feature>
<evidence type="ECO:0000256" key="2">
    <source>
        <dbReference type="ARBA" id="ARBA00023002"/>
    </source>
</evidence>
<dbReference type="PROSITE" id="PS00687">
    <property type="entry name" value="ALDEHYDE_DEHYDR_GLU"/>
    <property type="match status" value="1"/>
</dbReference>
<evidence type="ECO:0000313" key="8">
    <source>
        <dbReference type="EMBL" id="CAF9936441.1"/>
    </source>
</evidence>
<evidence type="ECO:0000256" key="3">
    <source>
        <dbReference type="ARBA" id="ARBA00024226"/>
    </source>
</evidence>
<dbReference type="Gene3D" id="3.40.309.10">
    <property type="entry name" value="Aldehyde Dehydrogenase, Chain A, domain 2"/>
    <property type="match status" value="1"/>
</dbReference>
<sequence length="479" mass="52011">MPSSDDSRVLFDSFFNNVNGRSRDAPEHYHGVNPATREPLWNTPVATNEDVNDAVLAAENAFHSWSIVPFEKRAKLLEDFAELYASYEKGFTELLVRETGKPKWEIEESSKDGSAKSGALAESLHLPVEVLEDEETIVTTRYVPLGVVAAICPWNYPLVLSVAKIAPAILTGNCVIVKPSPYAPYTALKLVEIAAQIFPPGVVQVLGGNEKLGPWLVDHPGIQKISFTGSVASGKIVAREAAKTLKRVTLELGGNDASIILPDVDVISTARQVTMGAFRNTGQVCLATKRIYIHASIYRPFLDAMHTFAQAMKVGEPDDPDVELGPLQNEMQFRTVKALFDDTRANGFKFAAGTSEIPDSLGFFVSPAIIDDPPSDSRIVTEEPFGPIVPCQPWTDEEDVIARANDTKTGLGACVWGKDTAKAKVIGRRLQAGSVFINSFEKPRPDVVVAGHKESGIGGEGGRLGLLPYCNPQAIHEYK</sequence>
<dbReference type="AlphaFoldDB" id="A0A8H3GB59"/>
<dbReference type="EC" id="1.2.1.3" evidence="3"/>
<organism evidence="8 9">
    <name type="scientific">Imshaugia aleurites</name>
    <dbReference type="NCBI Taxonomy" id="172621"/>
    <lineage>
        <taxon>Eukaryota</taxon>
        <taxon>Fungi</taxon>
        <taxon>Dikarya</taxon>
        <taxon>Ascomycota</taxon>
        <taxon>Pezizomycotina</taxon>
        <taxon>Lecanoromycetes</taxon>
        <taxon>OSLEUM clade</taxon>
        <taxon>Lecanoromycetidae</taxon>
        <taxon>Lecanorales</taxon>
        <taxon>Lecanorineae</taxon>
        <taxon>Parmeliaceae</taxon>
        <taxon>Imshaugia</taxon>
    </lineage>
</organism>
<dbReference type="InterPro" id="IPR044086">
    <property type="entry name" value="LUC3-like"/>
</dbReference>
<evidence type="ECO:0000259" key="7">
    <source>
        <dbReference type="Pfam" id="PF00171"/>
    </source>
</evidence>
<dbReference type="PROSITE" id="PS00070">
    <property type="entry name" value="ALDEHYDE_DEHYDR_CYS"/>
    <property type="match status" value="1"/>
</dbReference>
<dbReference type="Proteomes" id="UP000664534">
    <property type="component" value="Unassembled WGS sequence"/>
</dbReference>
<keyword evidence="9" id="KW-1185">Reference proteome</keyword>
<comment type="catalytic activity">
    <reaction evidence="4">
        <text>an aldehyde + NAD(+) + H2O = a carboxylate + NADH + 2 H(+)</text>
        <dbReference type="Rhea" id="RHEA:16185"/>
        <dbReference type="ChEBI" id="CHEBI:15377"/>
        <dbReference type="ChEBI" id="CHEBI:15378"/>
        <dbReference type="ChEBI" id="CHEBI:17478"/>
        <dbReference type="ChEBI" id="CHEBI:29067"/>
        <dbReference type="ChEBI" id="CHEBI:57540"/>
        <dbReference type="ChEBI" id="CHEBI:57945"/>
        <dbReference type="EC" id="1.2.1.3"/>
    </reaction>
</comment>
<dbReference type="SUPFAM" id="SSF53720">
    <property type="entry name" value="ALDH-like"/>
    <property type="match status" value="1"/>
</dbReference>
<dbReference type="InterPro" id="IPR016160">
    <property type="entry name" value="Ald_DH_CS_CYS"/>
</dbReference>
<evidence type="ECO:0000313" key="9">
    <source>
        <dbReference type="Proteomes" id="UP000664534"/>
    </source>
</evidence>
<dbReference type="CDD" id="cd07106">
    <property type="entry name" value="ALDH_AldA-AAD23400"/>
    <property type="match status" value="1"/>
</dbReference>
<evidence type="ECO:0000256" key="4">
    <source>
        <dbReference type="ARBA" id="ARBA00049194"/>
    </source>
</evidence>
<dbReference type="InterPro" id="IPR016163">
    <property type="entry name" value="Ald_DH_C"/>
</dbReference>
<protein>
    <recommendedName>
        <fullName evidence="3">aldehyde dehydrogenase (NAD(+))</fullName>
        <ecNumber evidence="3">1.2.1.3</ecNumber>
    </recommendedName>
</protein>
<dbReference type="Gene3D" id="3.40.605.10">
    <property type="entry name" value="Aldehyde Dehydrogenase, Chain A, domain 1"/>
    <property type="match status" value="1"/>
</dbReference>
<dbReference type="FunFam" id="3.40.309.10:FF:000009">
    <property type="entry name" value="Aldehyde dehydrogenase A"/>
    <property type="match status" value="1"/>
</dbReference>
<dbReference type="InterPro" id="IPR015590">
    <property type="entry name" value="Aldehyde_DH_dom"/>
</dbReference>